<dbReference type="EMBL" id="JAGGMB010000019">
    <property type="protein sequence ID" value="MBP2079626.1"/>
    <property type="molecule type" value="Genomic_DNA"/>
</dbReference>
<feature type="active site" description="Charge relay system" evidence="2">
    <location>
        <position position="370"/>
    </location>
</feature>
<dbReference type="Pfam" id="PF08840">
    <property type="entry name" value="BAAT_C"/>
    <property type="match status" value="1"/>
</dbReference>
<evidence type="ECO:0000256" key="1">
    <source>
        <dbReference type="ARBA" id="ARBA00006538"/>
    </source>
</evidence>
<evidence type="ECO:0000259" key="4">
    <source>
        <dbReference type="Pfam" id="PF08840"/>
    </source>
</evidence>
<dbReference type="Gene3D" id="2.60.40.2240">
    <property type="entry name" value="Acyl-CoA thioester hydrolase/BAAT N-terminal domain"/>
    <property type="match status" value="1"/>
</dbReference>
<dbReference type="PANTHER" id="PTHR10824:SF4">
    <property type="entry name" value="ACYL-COENZYME A THIOESTERASE 1-LIKE"/>
    <property type="match status" value="1"/>
</dbReference>
<accession>A0A9X0YX04</accession>
<sequence>MELPKIHFSSSSILIDSWMKILITGLSPDDVVTLKAEMRDNLGTEWESHAIFKADSNGKIDLRTAKPMSGTYTEVDETGLFWSMLPVSNIKSNKQTSLKPLETKLVLIRQKEVLDVISLKRHFVLPEIKRIPIHEQGLVATSFFHPEEEPLPTIIILGGSEGGLYEEQAALLASYGFNTLALAYFGVEDLPDELVNIPIDNIEKAINWLSSQPNVDSNKLGMMGTSKGGELALLSASMFPAIKAVVGYVPSSVVYPGISQKNGSSSSWNYKGEEIPYAKGKIPEKVGASLGNCIQTGKPLIFRDWYLHLAEGQTNAEISVENINGPVLLISGGDDKLWPSDIMSDRVIERLKRNNHPFYFEHKIYPSAGHYFIAPGMPTTHSDKISFASNSTMLLGGNSHDNAVAHADAWRKAKEFFKEYLGEQERGWDKTPVRK</sequence>
<proteinExistence type="inferred from homology"/>
<keyword evidence="6" id="KW-1185">Reference proteome</keyword>
<feature type="active site" description="Charge relay system" evidence="2">
    <location>
        <position position="226"/>
    </location>
</feature>
<dbReference type="GO" id="GO:0006637">
    <property type="term" value="P:acyl-CoA metabolic process"/>
    <property type="evidence" value="ECO:0007669"/>
    <property type="project" value="InterPro"/>
</dbReference>
<feature type="active site" description="Charge relay system" evidence="2">
    <location>
        <position position="335"/>
    </location>
</feature>
<gene>
    <name evidence="5" type="ORF">J2Z64_003925</name>
</gene>
<dbReference type="GO" id="GO:0047617">
    <property type="term" value="F:fatty acyl-CoA hydrolase activity"/>
    <property type="evidence" value="ECO:0007669"/>
    <property type="project" value="TreeGrafter"/>
</dbReference>
<dbReference type="InterPro" id="IPR016662">
    <property type="entry name" value="Acyl-CoA_thioEstase_long-chain"/>
</dbReference>
<dbReference type="GO" id="GO:0006631">
    <property type="term" value="P:fatty acid metabolic process"/>
    <property type="evidence" value="ECO:0007669"/>
    <property type="project" value="TreeGrafter"/>
</dbReference>
<dbReference type="InterPro" id="IPR006862">
    <property type="entry name" value="Thio_Ohase/aa_AcTrfase"/>
</dbReference>
<comment type="caution">
    <text evidence="5">The sequence shown here is derived from an EMBL/GenBank/DDBJ whole genome shotgun (WGS) entry which is preliminary data.</text>
</comment>
<comment type="similarity">
    <text evidence="1">Belongs to the C/M/P thioester hydrolase family.</text>
</comment>
<name>A0A9X0YX04_9BACI</name>
<evidence type="ECO:0000256" key="2">
    <source>
        <dbReference type="PIRSR" id="PIRSR016521-1"/>
    </source>
</evidence>
<dbReference type="Gene3D" id="3.40.50.1820">
    <property type="entry name" value="alpha/beta hydrolase"/>
    <property type="match status" value="1"/>
</dbReference>
<evidence type="ECO:0000313" key="5">
    <source>
        <dbReference type="EMBL" id="MBP2079626.1"/>
    </source>
</evidence>
<keyword evidence="5" id="KW-0378">Hydrolase</keyword>
<feature type="domain" description="Acyl-CoA thioester hydrolase/bile acid-CoA amino acid N-acetyltransferase" evidence="3">
    <location>
        <begin position="18"/>
        <end position="135"/>
    </location>
</feature>
<feature type="domain" description="BAAT/Acyl-CoA thioester hydrolase C-terminal" evidence="4">
    <location>
        <begin position="200"/>
        <end position="422"/>
    </location>
</feature>
<protein>
    <submittedName>
        <fullName evidence="5">Dienelactone hydrolase</fullName>
    </submittedName>
</protein>
<organism evidence="5 6">
    <name type="scientific">Oceanobacillus polygoni</name>
    <dbReference type="NCBI Taxonomy" id="1235259"/>
    <lineage>
        <taxon>Bacteria</taxon>
        <taxon>Bacillati</taxon>
        <taxon>Bacillota</taxon>
        <taxon>Bacilli</taxon>
        <taxon>Bacillales</taxon>
        <taxon>Bacillaceae</taxon>
        <taxon>Oceanobacillus</taxon>
    </lineage>
</organism>
<evidence type="ECO:0000259" key="3">
    <source>
        <dbReference type="Pfam" id="PF04775"/>
    </source>
</evidence>
<evidence type="ECO:0000313" key="6">
    <source>
        <dbReference type="Proteomes" id="UP001138793"/>
    </source>
</evidence>
<dbReference type="AlphaFoldDB" id="A0A9X0YX04"/>
<dbReference type="SUPFAM" id="SSF53474">
    <property type="entry name" value="alpha/beta-Hydrolases"/>
    <property type="match status" value="1"/>
</dbReference>
<dbReference type="InterPro" id="IPR014940">
    <property type="entry name" value="BAAT_C"/>
</dbReference>
<dbReference type="InterPro" id="IPR042490">
    <property type="entry name" value="Thio_Ohase/BAAT_N"/>
</dbReference>
<dbReference type="Pfam" id="PF04775">
    <property type="entry name" value="Bile_Hydr_Trans"/>
    <property type="match status" value="1"/>
</dbReference>
<dbReference type="InterPro" id="IPR029058">
    <property type="entry name" value="AB_hydrolase_fold"/>
</dbReference>
<dbReference type="OrthoDB" id="8922993at2"/>
<reference evidence="5" key="1">
    <citation type="submission" date="2021-03" db="EMBL/GenBank/DDBJ databases">
        <title>Genomic Encyclopedia of Type Strains, Phase IV (KMG-IV): sequencing the most valuable type-strain genomes for metagenomic binning, comparative biology and taxonomic classification.</title>
        <authorList>
            <person name="Goeker M."/>
        </authorList>
    </citation>
    <scope>NUCLEOTIDE SEQUENCE</scope>
    <source>
        <strain evidence="5">DSM 107338</strain>
    </source>
</reference>
<dbReference type="RefSeq" id="WP_149472887.1">
    <property type="nucleotide sequence ID" value="NZ_JAGGMB010000019.1"/>
</dbReference>
<dbReference type="PANTHER" id="PTHR10824">
    <property type="entry name" value="ACYL-COENZYME A THIOESTERASE-RELATED"/>
    <property type="match status" value="1"/>
</dbReference>
<dbReference type="Proteomes" id="UP001138793">
    <property type="component" value="Unassembled WGS sequence"/>
</dbReference>
<dbReference type="PIRSF" id="PIRSF016521">
    <property type="entry name" value="Acyl-CoA_hydro"/>
    <property type="match status" value="1"/>
</dbReference>